<dbReference type="Pfam" id="PF00534">
    <property type="entry name" value="Glycos_transf_1"/>
    <property type="match status" value="1"/>
</dbReference>
<dbReference type="PANTHER" id="PTHR46401">
    <property type="entry name" value="GLYCOSYLTRANSFERASE WBBK-RELATED"/>
    <property type="match status" value="1"/>
</dbReference>
<protein>
    <submittedName>
        <fullName evidence="4">Glycosyl transferase group 1</fullName>
    </submittedName>
</protein>
<evidence type="ECO:0000313" key="4">
    <source>
        <dbReference type="EMBL" id="ACF12856.1"/>
    </source>
</evidence>
<dbReference type="Gene3D" id="3.40.50.2000">
    <property type="entry name" value="Glycogen Phosphorylase B"/>
    <property type="match status" value="2"/>
</dbReference>
<evidence type="ECO:0000259" key="3">
    <source>
        <dbReference type="Pfam" id="PF13439"/>
    </source>
</evidence>
<proteinExistence type="predicted"/>
<dbReference type="InterPro" id="IPR028098">
    <property type="entry name" value="Glyco_trans_4-like_N"/>
</dbReference>
<keyword evidence="1 4" id="KW-0808">Transferase</keyword>
<keyword evidence="5" id="KW-1185">Reference proteome</keyword>
<evidence type="ECO:0000256" key="1">
    <source>
        <dbReference type="ARBA" id="ARBA00022679"/>
    </source>
</evidence>
<dbReference type="GO" id="GO:0016757">
    <property type="term" value="F:glycosyltransferase activity"/>
    <property type="evidence" value="ECO:0007669"/>
    <property type="project" value="InterPro"/>
</dbReference>
<dbReference type="CAZy" id="GT4">
    <property type="family name" value="Glycosyltransferase Family 4"/>
</dbReference>
<dbReference type="RefSeq" id="WP_012498940.1">
    <property type="nucleotide sequence ID" value="NC_011026.1"/>
</dbReference>
<dbReference type="GO" id="GO:0009103">
    <property type="term" value="P:lipopolysaccharide biosynthetic process"/>
    <property type="evidence" value="ECO:0007669"/>
    <property type="project" value="TreeGrafter"/>
</dbReference>
<dbReference type="Proteomes" id="UP000001208">
    <property type="component" value="Chromosome"/>
</dbReference>
<accession>B3QU58</accession>
<sequence length="351" mass="39792">MKLTLTSCLTQNCGIGRYTHELASYFHQSGLEVTLYRKDGGAEPYIKGYPYRSFKNLRYYVAPYYLSKALESVESDIWHADYVDAGWALALAKKSRQPVIVTAHDAIPFIYAKPLDRWVYQYELKKTTEIADAIIVVSQKSKDDLIRHAQIPEEKIHVVHNGINHDFFYPEPNRKENSVFTIRYIGGLAKHKNVESLIYTALLLERKNITCKIQIGGGFHQQTTLPKLVRELKVQNVEFKGFISNDKLRAFLASADVFLYPSLYEGFGFPPLEAMACGTATVSSNRGSLPEVLQNGAICCEPTPENFANAIESLYRHPSKLHALRERGLKTAAEYTWEKTAKQTLGIYGRL</sequence>
<dbReference type="OrthoDB" id="9801609at2"/>
<evidence type="ECO:0000313" key="5">
    <source>
        <dbReference type="Proteomes" id="UP000001208"/>
    </source>
</evidence>
<dbReference type="PANTHER" id="PTHR46401:SF2">
    <property type="entry name" value="GLYCOSYLTRANSFERASE WBBK-RELATED"/>
    <property type="match status" value="1"/>
</dbReference>
<dbReference type="Pfam" id="PF13439">
    <property type="entry name" value="Glyco_transf_4"/>
    <property type="match status" value="1"/>
</dbReference>
<dbReference type="AlphaFoldDB" id="B3QU58"/>
<name>B3QU58_CHLT3</name>
<dbReference type="HOGENOM" id="CLU_009583_27_5_10"/>
<gene>
    <name evidence="4" type="ordered locus">Ctha_0385</name>
</gene>
<feature type="domain" description="Glycosyltransferase subfamily 4-like N-terminal" evidence="3">
    <location>
        <begin position="14"/>
        <end position="166"/>
    </location>
</feature>
<dbReference type="EMBL" id="CP001100">
    <property type="protein sequence ID" value="ACF12856.1"/>
    <property type="molecule type" value="Genomic_DNA"/>
</dbReference>
<dbReference type="STRING" id="517418.Ctha_0385"/>
<dbReference type="InterPro" id="IPR001296">
    <property type="entry name" value="Glyco_trans_1"/>
</dbReference>
<dbReference type="eggNOG" id="COG0438">
    <property type="taxonomic scope" value="Bacteria"/>
</dbReference>
<dbReference type="SUPFAM" id="SSF53756">
    <property type="entry name" value="UDP-Glycosyltransferase/glycogen phosphorylase"/>
    <property type="match status" value="1"/>
</dbReference>
<dbReference type="CDD" id="cd03809">
    <property type="entry name" value="GT4_MtfB-like"/>
    <property type="match status" value="1"/>
</dbReference>
<reference evidence="4 5" key="1">
    <citation type="submission" date="2008-06" db="EMBL/GenBank/DDBJ databases">
        <title>Complete sequence of Chloroherpeton thalassium ATCC 35110.</title>
        <authorList>
            <consortium name="US DOE Joint Genome Institute"/>
            <person name="Lucas S."/>
            <person name="Copeland A."/>
            <person name="Lapidus A."/>
            <person name="Glavina del Rio T."/>
            <person name="Dalin E."/>
            <person name="Tice H."/>
            <person name="Bruce D."/>
            <person name="Goodwin L."/>
            <person name="Pitluck S."/>
            <person name="Schmutz J."/>
            <person name="Larimer F."/>
            <person name="Land M."/>
            <person name="Hauser L."/>
            <person name="Kyrpides N."/>
            <person name="Mikhailova N."/>
            <person name="Liu Z."/>
            <person name="Li T."/>
            <person name="Zhao F."/>
            <person name="Overmann J."/>
            <person name="Bryant D.A."/>
            <person name="Richardson P."/>
        </authorList>
    </citation>
    <scope>NUCLEOTIDE SEQUENCE [LARGE SCALE GENOMIC DNA]</scope>
    <source>
        <strain evidence="5">ATCC 35110 / GB-78</strain>
    </source>
</reference>
<evidence type="ECO:0000259" key="2">
    <source>
        <dbReference type="Pfam" id="PF00534"/>
    </source>
</evidence>
<organism evidence="4 5">
    <name type="scientific">Chloroherpeton thalassium (strain ATCC 35110 / GB-78)</name>
    <dbReference type="NCBI Taxonomy" id="517418"/>
    <lineage>
        <taxon>Bacteria</taxon>
        <taxon>Pseudomonadati</taxon>
        <taxon>Chlorobiota</taxon>
        <taxon>Chlorobiia</taxon>
        <taxon>Chlorobiales</taxon>
        <taxon>Chloroherpetonaceae</taxon>
        <taxon>Chloroherpeton</taxon>
    </lineage>
</organism>
<feature type="domain" description="Glycosyl transferase family 1" evidence="2">
    <location>
        <begin position="172"/>
        <end position="329"/>
    </location>
</feature>
<dbReference type="KEGG" id="cts:Ctha_0385"/>